<keyword evidence="4" id="KW-1185">Reference proteome</keyword>
<evidence type="ECO:0000256" key="1">
    <source>
        <dbReference type="SAM" id="MobiDB-lite"/>
    </source>
</evidence>
<feature type="transmembrane region" description="Helical" evidence="2">
    <location>
        <begin position="28"/>
        <end position="49"/>
    </location>
</feature>
<proteinExistence type="predicted"/>
<protein>
    <submittedName>
        <fullName evidence="3">Uncharacterized protein</fullName>
    </submittedName>
</protein>
<gene>
    <name evidence="3" type="ORF">GCM10009784_14900</name>
</gene>
<feature type="transmembrane region" description="Helical" evidence="2">
    <location>
        <begin position="5"/>
        <end position="22"/>
    </location>
</feature>
<keyword evidence="2" id="KW-0812">Transmembrane</keyword>
<name>A0ABP5MPK8_9MICC</name>
<sequence>MKLYIYAAVGLLLTAGVISFFLKNWDVLIGVSLGLAFVFVCDLGIEWSARYSEETERHREKLLGKKASETTYYYFDDDGEETPSPDSDGKKSPSE</sequence>
<accession>A0ABP5MPK8</accession>
<dbReference type="EMBL" id="BAAAON010000001">
    <property type="protein sequence ID" value="GAA2174856.1"/>
    <property type="molecule type" value="Genomic_DNA"/>
</dbReference>
<evidence type="ECO:0000313" key="4">
    <source>
        <dbReference type="Proteomes" id="UP001500974"/>
    </source>
</evidence>
<dbReference type="RefSeq" id="WP_346027939.1">
    <property type="nucleotide sequence ID" value="NZ_BAAAON010000001.1"/>
</dbReference>
<evidence type="ECO:0000256" key="2">
    <source>
        <dbReference type="SAM" id="Phobius"/>
    </source>
</evidence>
<comment type="caution">
    <text evidence="3">The sequence shown here is derived from an EMBL/GenBank/DDBJ whole genome shotgun (WGS) entry which is preliminary data.</text>
</comment>
<evidence type="ECO:0000313" key="3">
    <source>
        <dbReference type="EMBL" id="GAA2174856.1"/>
    </source>
</evidence>
<feature type="region of interest" description="Disordered" evidence="1">
    <location>
        <begin position="75"/>
        <end position="95"/>
    </location>
</feature>
<reference evidence="4" key="1">
    <citation type="journal article" date="2019" name="Int. J. Syst. Evol. Microbiol.">
        <title>The Global Catalogue of Microorganisms (GCM) 10K type strain sequencing project: providing services to taxonomists for standard genome sequencing and annotation.</title>
        <authorList>
            <consortium name="The Broad Institute Genomics Platform"/>
            <consortium name="The Broad Institute Genome Sequencing Center for Infectious Disease"/>
            <person name="Wu L."/>
            <person name="Ma J."/>
        </authorList>
    </citation>
    <scope>NUCLEOTIDE SEQUENCE [LARGE SCALE GENOMIC DNA]</scope>
    <source>
        <strain evidence="4">JCM 14917</strain>
    </source>
</reference>
<dbReference type="Proteomes" id="UP001500974">
    <property type="component" value="Unassembled WGS sequence"/>
</dbReference>
<keyword evidence="2" id="KW-1133">Transmembrane helix</keyword>
<organism evidence="3 4">
    <name type="scientific">Arthrobacter parietis</name>
    <dbReference type="NCBI Taxonomy" id="271434"/>
    <lineage>
        <taxon>Bacteria</taxon>
        <taxon>Bacillati</taxon>
        <taxon>Actinomycetota</taxon>
        <taxon>Actinomycetes</taxon>
        <taxon>Micrococcales</taxon>
        <taxon>Micrococcaceae</taxon>
        <taxon>Arthrobacter</taxon>
    </lineage>
</organism>
<keyword evidence="2" id="KW-0472">Membrane</keyword>